<protein>
    <submittedName>
        <fullName evidence="1">Uncharacterized protein</fullName>
    </submittedName>
</protein>
<evidence type="ECO:0000313" key="1">
    <source>
        <dbReference type="EMBL" id="KAH7853439.1"/>
    </source>
</evidence>
<comment type="caution">
    <text evidence="1">The sequence shown here is derived from an EMBL/GenBank/DDBJ whole genome shotgun (WGS) entry which is preliminary data.</text>
</comment>
<sequence length="618" mass="68334">MADPPSVFGRERAGSMLSVLRVHLPSDIPIVGCELTPYVLLRRPDKTVTTEDVPESAPLDGHFLRYKWYRIQSDKKVAICSVHPSEQATLQCLGCVKAKIPVAKSYHCSTKCFSDAWQHHRVLHERAASAVNENGAEEDELFGRFNSTGSGVVNTSLPALQSNPSLSNGAAPVYPAAVAQRSGGETWFEVGRSKTYTPTADDIGHVLKLECFVVDVETKLSVGLSNTVLTSRVIPAPSPCPRQLVPVNGLDAMGHLDSDGHITTAGNFTVLSYNILSDAYATSESYSYCPSWALSWPYRRQNLLREIVGYRADIVCLQEVQSDHFEEFFGPELDKHGYQALFKRKTAEVFNGNSNTIDGCATFFRRDRFSHVKKYEVEFNKAAQSLTDALVPSVQKKTALSRLVKDNVALIVVLEAKFINQVIDNPGKRQLVCVANTHVNVHQDLKDVKLWQVHTLLKGLEKIAASANIPMLVCGDFNAVPGSAPHSLLAMGKVDPMHPDLVVDPLGILRPLSKLAHQLPLVSAYSSFARMGVGLGSEQHRRRMDPSTNEPLFTNCTRDFIGTLDYIFYSADSLTVESLLELLDEDCLRKDTALPSPEWSSDHIALLAEFRCMPRTRR</sequence>
<evidence type="ECO:0000313" key="2">
    <source>
        <dbReference type="Proteomes" id="UP000828048"/>
    </source>
</evidence>
<reference evidence="1 2" key="1">
    <citation type="journal article" date="2021" name="Hortic Res">
        <title>High-quality reference genome and annotation aids understanding of berry development for evergreen blueberry (Vaccinium darrowii).</title>
        <authorList>
            <person name="Yu J."/>
            <person name="Hulse-Kemp A.M."/>
            <person name="Babiker E."/>
            <person name="Staton M."/>
        </authorList>
    </citation>
    <scope>NUCLEOTIDE SEQUENCE [LARGE SCALE GENOMIC DNA]</scope>
    <source>
        <strain evidence="2">cv. NJ 8807/NJ 8810</strain>
        <tissue evidence="1">Young leaf</tissue>
    </source>
</reference>
<name>A0ACB7YJX3_9ERIC</name>
<proteinExistence type="predicted"/>
<keyword evidence="2" id="KW-1185">Reference proteome</keyword>
<dbReference type="Proteomes" id="UP000828048">
    <property type="component" value="Chromosome 11"/>
</dbReference>
<gene>
    <name evidence="1" type="ORF">Vadar_002430</name>
</gene>
<accession>A0ACB7YJX3</accession>
<dbReference type="EMBL" id="CM037161">
    <property type="protein sequence ID" value="KAH7853439.1"/>
    <property type="molecule type" value="Genomic_DNA"/>
</dbReference>
<organism evidence="1 2">
    <name type="scientific">Vaccinium darrowii</name>
    <dbReference type="NCBI Taxonomy" id="229202"/>
    <lineage>
        <taxon>Eukaryota</taxon>
        <taxon>Viridiplantae</taxon>
        <taxon>Streptophyta</taxon>
        <taxon>Embryophyta</taxon>
        <taxon>Tracheophyta</taxon>
        <taxon>Spermatophyta</taxon>
        <taxon>Magnoliopsida</taxon>
        <taxon>eudicotyledons</taxon>
        <taxon>Gunneridae</taxon>
        <taxon>Pentapetalae</taxon>
        <taxon>asterids</taxon>
        <taxon>Ericales</taxon>
        <taxon>Ericaceae</taxon>
        <taxon>Vaccinioideae</taxon>
        <taxon>Vaccinieae</taxon>
        <taxon>Vaccinium</taxon>
    </lineage>
</organism>